<gene>
    <name evidence="1" type="ORF">PHYBLDRAFT_175763</name>
</gene>
<evidence type="ECO:0000313" key="1">
    <source>
        <dbReference type="EMBL" id="OAD65802.1"/>
    </source>
</evidence>
<reference evidence="2" key="1">
    <citation type="submission" date="2015-06" db="EMBL/GenBank/DDBJ databases">
        <title>Expansion of signal transduction pathways in fungi by whole-genome duplication.</title>
        <authorList>
            <consortium name="DOE Joint Genome Institute"/>
            <person name="Corrochano L.M."/>
            <person name="Kuo A."/>
            <person name="Marcet-Houben M."/>
            <person name="Polaino S."/>
            <person name="Salamov A."/>
            <person name="Villalobos J.M."/>
            <person name="Alvarez M.I."/>
            <person name="Avalos J."/>
            <person name="Benito E.P."/>
            <person name="Benoit I."/>
            <person name="Burger G."/>
            <person name="Camino L.P."/>
            <person name="Canovas D."/>
            <person name="Cerda-Olmedo E."/>
            <person name="Cheng J.-F."/>
            <person name="Dominguez A."/>
            <person name="Elias M."/>
            <person name="Eslava A.P."/>
            <person name="Glaser F."/>
            <person name="Grimwood J."/>
            <person name="Gutierrez G."/>
            <person name="Heitman J."/>
            <person name="Henrissat B."/>
            <person name="Iturriaga E.A."/>
            <person name="Lang B.F."/>
            <person name="Lavin J.L."/>
            <person name="Lee S."/>
            <person name="Li W."/>
            <person name="Lindquist E."/>
            <person name="Lopez-Garcia S."/>
            <person name="Luque E.M."/>
            <person name="Marcos A.T."/>
            <person name="Martin J."/>
            <person name="McCluskey K."/>
            <person name="Medina H.R."/>
            <person name="Miralles-Duran A."/>
            <person name="Miyazaki A."/>
            <person name="Munoz-Torres E."/>
            <person name="Oguiza J.A."/>
            <person name="Ohm R."/>
            <person name="Olmedo M."/>
            <person name="Orejas M."/>
            <person name="Ortiz-Castellanos L."/>
            <person name="Pisabarro A.G."/>
            <person name="Rodriguez-Romero J."/>
            <person name="Ruiz-Herrera J."/>
            <person name="Ruiz-Vazquez R."/>
            <person name="Sanz C."/>
            <person name="Schackwitz W."/>
            <person name="Schmutz J."/>
            <person name="Shahriari M."/>
            <person name="Shelest E."/>
            <person name="Silva-Franco F."/>
            <person name="Soanes D."/>
            <person name="Syed K."/>
            <person name="Tagua V.G."/>
            <person name="Talbot N.J."/>
            <person name="Thon M."/>
            <person name="De vries R.P."/>
            <person name="Wiebenga A."/>
            <person name="Yadav J.S."/>
            <person name="Braun E.L."/>
            <person name="Baker S."/>
            <person name="Garre V."/>
            <person name="Horwitz B."/>
            <person name="Torres-Martinez S."/>
            <person name="Idnurm A."/>
            <person name="Herrera-Estrella A."/>
            <person name="Gabaldon T."/>
            <person name="Grigoriev I.V."/>
        </authorList>
    </citation>
    <scope>NUCLEOTIDE SEQUENCE [LARGE SCALE GENOMIC DNA]</scope>
    <source>
        <strain evidence="2">NRRL 1555(-)</strain>
    </source>
</reference>
<name>A0A162T2R1_PHYB8</name>
<dbReference type="AlphaFoldDB" id="A0A162T2R1"/>
<dbReference type="Proteomes" id="UP000077315">
    <property type="component" value="Unassembled WGS sequence"/>
</dbReference>
<dbReference type="RefSeq" id="XP_018283842.1">
    <property type="nucleotide sequence ID" value="XM_018437571.1"/>
</dbReference>
<dbReference type="EMBL" id="KV441027">
    <property type="protein sequence ID" value="OAD65802.1"/>
    <property type="molecule type" value="Genomic_DNA"/>
</dbReference>
<proteinExistence type="predicted"/>
<dbReference type="OrthoDB" id="2506357at2759"/>
<dbReference type="STRING" id="763407.A0A162T2R1"/>
<dbReference type="InParanoid" id="A0A162T2R1"/>
<dbReference type="VEuPathDB" id="FungiDB:PHYBLDRAFT_175763"/>
<evidence type="ECO:0000313" key="2">
    <source>
        <dbReference type="Proteomes" id="UP000077315"/>
    </source>
</evidence>
<sequence>MFRMSEDRLFELEQAGNRSSFSSSLLIDYQYMRNVINARMMKLSRKHADHYESVKLWVQELNESENTTLFTVHKNDPFLVSWVSKWQKEFLDNLEEWCIDSTYKTSNSFNTVTGKGPEDCFLFTIVVQNPITNKGLSACFFITDHEYISILSQWLTWVKNTFTLKVKRIMIDCSPIKISAIKKVFGNSINILLSHCHIKRACEVNVKHAAIFHINNLIESYHNQLKTFYLGRARSLRVDRLIYLLAKVLTLDYRQEKVKTLYEFQSVRLTYKEEQKRQNVYMLDRSTAMKMVEKLSDTAFTCRSFTVNLILYNIELQNREPVGM</sequence>
<protein>
    <recommendedName>
        <fullName evidence="3">MULE transposase domain-containing protein</fullName>
    </recommendedName>
</protein>
<organism evidence="1 2">
    <name type="scientific">Phycomyces blakesleeanus (strain ATCC 8743b / DSM 1359 / FGSC 10004 / NBRC 33097 / NRRL 1555)</name>
    <dbReference type="NCBI Taxonomy" id="763407"/>
    <lineage>
        <taxon>Eukaryota</taxon>
        <taxon>Fungi</taxon>
        <taxon>Fungi incertae sedis</taxon>
        <taxon>Mucoromycota</taxon>
        <taxon>Mucoromycotina</taxon>
        <taxon>Mucoromycetes</taxon>
        <taxon>Mucorales</taxon>
        <taxon>Phycomycetaceae</taxon>
        <taxon>Phycomyces</taxon>
    </lineage>
</organism>
<evidence type="ECO:0008006" key="3">
    <source>
        <dbReference type="Google" id="ProtNLM"/>
    </source>
</evidence>
<dbReference type="GeneID" id="28998477"/>
<accession>A0A162T2R1</accession>
<keyword evidence="2" id="KW-1185">Reference proteome</keyword>